<accession>A0ABP4WYT0</accession>
<feature type="transmembrane region" description="Helical" evidence="9">
    <location>
        <begin position="97"/>
        <end position="115"/>
    </location>
</feature>
<dbReference type="PANTHER" id="PTHR30474:SF3">
    <property type="entry name" value="PEPTIDOGLYCAN GLYCOSYLTRANSFERASE RODA"/>
    <property type="match status" value="1"/>
</dbReference>
<evidence type="ECO:0000256" key="7">
    <source>
        <dbReference type="ARBA" id="ARBA00044770"/>
    </source>
</evidence>
<dbReference type="Proteomes" id="UP001501475">
    <property type="component" value="Unassembled WGS sequence"/>
</dbReference>
<dbReference type="PANTHER" id="PTHR30474">
    <property type="entry name" value="CELL CYCLE PROTEIN"/>
    <property type="match status" value="1"/>
</dbReference>
<comment type="caution">
    <text evidence="10">The sequence shown here is derived from an EMBL/GenBank/DDBJ whole genome shotgun (WGS) entry which is preliminary data.</text>
</comment>
<feature type="transmembrane region" description="Helical" evidence="9">
    <location>
        <begin position="387"/>
        <end position="409"/>
    </location>
</feature>
<keyword evidence="4" id="KW-0133">Cell shape</keyword>
<feature type="transmembrane region" description="Helical" evidence="9">
    <location>
        <begin position="290"/>
        <end position="306"/>
    </location>
</feature>
<feature type="transmembrane region" description="Helical" evidence="9">
    <location>
        <begin position="265"/>
        <end position="284"/>
    </location>
</feature>
<feature type="transmembrane region" description="Helical" evidence="9">
    <location>
        <begin position="161"/>
        <end position="178"/>
    </location>
</feature>
<feature type="transmembrane region" description="Helical" evidence="9">
    <location>
        <begin position="462"/>
        <end position="481"/>
    </location>
</feature>
<evidence type="ECO:0000256" key="2">
    <source>
        <dbReference type="ARBA" id="ARBA00004752"/>
    </source>
</evidence>
<evidence type="ECO:0000256" key="6">
    <source>
        <dbReference type="ARBA" id="ARBA00023136"/>
    </source>
</evidence>
<reference evidence="11" key="1">
    <citation type="journal article" date="2019" name="Int. J. Syst. Evol. Microbiol.">
        <title>The Global Catalogue of Microorganisms (GCM) 10K type strain sequencing project: providing services to taxonomists for standard genome sequencing and annotation.</title>
        <authorList>
            <consortium name="The Broad Institute Genomics Platform"/>
            <consortium name="The Broad Institute Genome Sequencing Center for Infectious Disease"/>
            <person name="Wu L."/>
            <person name="Ma J."/>
        </authorList>
    </citation>
    <scope>NUCLEOTIDE SEQUENCE [LARGE SCALE GENOMIC DNA]</scope>
    <source>
        <strain evidence="11">JCM 15591</strain>
    </source>
</reference>
<dbReference type="InterPro" id="IPR018365">
    <property type="entry name" value="Cell_cycle_FtsW-rel_CS"/>
</dbReference>
<evidence type="ECO:0000256" key="4">
    <source>
        <dbReference type="ARBA" id="ARBA00022960"/>
    </source>
</evidence>
<organism evidence="10 11">
    <name type="scientific">Nostocoides vanveenii</name>
    <dbReference type="NCBI Taxonomy" id="330835"/>
    <lineage>
        <taxon>Bacteria</taxon>
        <taxon>Bacillati</taxon>
        <taxon>Actinomycetota</taxon>
        <taxon>Actinomycetes</taxon>
        <taxon>Micrococcales</taxon>
        <taxon>Intrasporangiaceae</taxon>
        <taxon>Nostocoides</taxon>
    </lineage>
</organism>
<feature type="transmembrane region" description="Helical" evidence="9">
    <location>
        <begin position="311"/>
        <end position="330"/>
    </location>
</feature>
<keyword evidence="11" id="KW-1185">Reference proteome</keyword>
<feature type="transmembrane region" description="Helical" evidence="9">
    <location>
        <begin position="429"/>
        <end position="450"/>
    </location>
</feature>
<evidence type="ECO:0000313" key="11">
    <source>
        <dbReference type="Proteomes" id="UP001501475"/>
    </source>
</evidence>
<comment type="catalytic activity">
    <reaction evidence="8">
        <text>[GlcNAc-(1-&gt;4)-Mur2Ac(oyl-L-Ala-gamma-D-Glu-L-Lys-D-Ala-D-Ala)](n)-di-trans,octa-cis-undecaprenyl diphosphate + beta-D-GlcNAc-(1-&gt;4)-Mur2Ac(oyl-L-Ala-gamma-D-Glu-L-Lys-D-Ala-D-Ala)-di-trans,octa-cis-undecaprenyl diphosphate = [GlcNAc-(1-&gt;4)-Mur2Ac(oyl-L-Ala-gamma-D-Glu-L-Lys-D-Ala-D-Ala)](n+1)-di-trans,octa-cis-undecaprenyl diphosphate + di-trans,octa-cis-undecaprenyl diphosphate + H(+)</text>
        <dbReference type="Rhea" id="RHEA:23708"/>
        <dbReference type="Rhea" id="RHEA-COMP:9602"/>
        <dbReference type="Rhea" id="RHEA-COMP:9603"/>
        <dbReference type="ChEBI" id="CHEBI:15378"/>
        <dbReference type="ChEBI" id="CHEBI:58405"/>
        <dbReference type="ChEBI" id="CHEBI:60033"/>
        <dbReference type="ChEBI" id="CHEBI:78435"/>
        <dbReference type="EC" id="2.4.99.28"/>
    </reaction>
</comment>
<dbReference type="PROSITE" id="PS00428">
    <property type="entry name" value="FTSW_RODA_SPOVE"/>
    <property type="match status" value="1"/>
</dbReference>
<keyword evidence="3 9" id="KW-0812">Transmembrane</keyword>
<protein>
    <recommendedName>
        <fullName evidence="7">peptidoglycan glycosyltransferase</fullName>
        <ecNumber evidence="7">2.4.99.28</ecNumber>
    </recommendedName>
</protein>
<evidence type="ECO:0000313" key="10">
    <source>
        <dbReference type="EMBL" id="GAA1763660.1"/>
    </source>
</evidence>
<keyword evidence="5 9" id="KW-1133">Transmembrane helix</keyword>
<dbReference type="EMBL" id="BAAAPN010000053">
    <property type="protein sequence ID" value="GAA1763660.1"/>
    <property type="molecule type" value="Genomic_DNA"/>
</dbReference>
<evidence type="ECO:0000256" key="1">
    <source>
        <dbReference type="ARBA" id="ARBA00004141"/>
    </source>
</evidence>
<name>A0ABP4WYT0_9MICO</name>
<evidence type="ECO:0000256" key="9">
    <source>
        <dbReference type="SAM" id="Phobius"/>
    </source>
</evidence>
<feature type="transmembrane region" description="Helical" evidence="9">
    <location>
        <begin position="187"/>
        <end position="207"/>
    </location>
</feature>
<evidence type="ECO:0000256" key="8">
    <source>
        <dbReference type="ARBA" id="ARBA00049902"/>
    </source>
</evidence>
<feature type="transmembrane region" description="Helical" evidence="9">
    <location>
        <begin position="227"/>
        <end position="244"/>
    </location>
</feature>
<dbReference type="InterPro" id="IPR001182">
    <property type="entry name" value="FtsW/RodA"/>
</dbReference>
<gene>
    <name evidence="10" type="ORF">GCM10009810_23540</name>
</gene>
<evidence type="ECO:0000256" key="3">
    <source>
        <dbReference type="ARBA" id="ARBA00022692"/>
    </source>
</evidence>
<feature type="transmembrane region" description="Helical" evidence="9">
    <location>
        <begin position="122"/>
        <end position="141"/>
    </location>
</feature>
<keyword evidence="6 9" id="KW-0472">Membrane</keyword>
<dbReference type="Pfam" id="PF01098">
    <property type="entry name" value="FTSW_RODA_SPOVE"/>
    <property type="match status" value="1"/>
</dbReference>
<sequence length="503" mass="54271">MRTGRRDADRIDIDHRHAHGNLVIVDEREHLDTLSIPRQDHHEQLIGPEHAMSVITSLRPRRGRNVELFLLIFAVGIVVLSYVAVEVATHDAIPANLATQGGGLLAIALAVHLVLRFTASYADPLLLPIATLLNGLGLVMIHRIDIAHGDSLGEGSALRQLTWSALGVAIAIAMILWLRDHRTLRRYTFLAGVAGVVLLLLPLVPVLGHEVYGARIWIKLGPFTFQPGEVAKIALAVFFAGYLVRTRDVLSISGRRVLGLTLPRGRDLGPIGAMWLLSLAVLFFQKDLGSALLFFGLFVAMLYVATERIGWIAIGLTLAAAGAVLAYQLFAHLQVRVLLWLHPFSAQAAEVSDQLARGLMGMAAGGMLGTGLGRGRPDITYFAESDFIIASFGEELGMVGLFAILFLYILLVERGLRTAIGVRDGFGKLLAAGLSFSVALQCFVVVGGVTRVIPLTGLTMPFLSAGGSSLLANWTLVALLLRISDQARQPIADAVVQDRVDAR</sequence>
<dbReference type="EC" id="2.4.99.28" evidence="7"/>
<comment type="pathway">
    <text evidence="2">Cell wall biogenesis; peptidoglycan biosynthesis.</text>
</comment>
<evidence type="ECO:0000256" key="5">
    <source>
        <dbReference type="ARBA" id="ARBA00022989"/>
    </source>
</evidence>
<comment type="subcellular location">
    <subcellularLocation>
        <location evidence="1">Membrane</location>
        <topology evidence="1">Multi-pass membrane protein</topology>
    </subcellularLocation>
</comment>
<proteinExistence type="predicted"/>
<feature type="transmembrane region" description="Helical" evidence="9">
    <location>
        <begin position="68"/>
        <end position="85"/>
    </location>
</feature>